<dbReference type="EMBL" id="NCDQ01000569">
    <property type="protein sequence ID" value="OYW97967.1"/>
    <property type="molecule type" value="Genomic_DNA"/>
</dbReference>
<sequence length="153" mass="16698">MTHRVARRRGGADRSLAATFRRNAAGFREAAEAALPRHLEATRHFLAIAIELALKAHLLHRGISDDWNRVYLRHDLTKALRCARRAGFNGAPAALPELAALLGPYYQVHAISRMPPEAVASVCWSQACMTVRDLIDAVVEAAGREASDHEGAA</sequence>
<organism evidence="1 2">
    <name type="scientific">Caulobacter vibrioides</name>
    <name type="common">Caulobacter crescentus</name>
    <dbReference type="NCBI Taxonomy" id="155892"/>
    <lineage>
        <taxon>Bacteria</taxon>
        <taxon>Pseudomonadati</taxon>
        <taxon>Pseudomonadota</taxon>
        <taxon>Alphaproteobacteria</taxon>
        <taxon>Caulobacterales</taxon>
        <taxon>Caulobacteraceae</taxon>
        <taxon>Caulobacter</taxon>
    </lineage>
</organism>
<accession>A0A258CR65</accession>
<evidence type="ECO:0008006" key="3">
    <source>
        <dbReference type="Google" id="ProtNLM"/>
    </source>
</evidence>
<dbReference type="Proteomes" id="UP000215616">
    <property type="component" value="Unassembled WGS sequence"/>
</dbReference>
<comment type="caution">
    <text evidence="1">The sequence shown here is derived from an EMBL/GenBank/DDBJ whole genome shotgun (WGS) entry which is preliminary data.</text>
</comment>
<evidence type="ECO:0000313" key="1">
    <source>
        <dbReference type="EMBL" id="OYW97967.1"/>
    </source>
</evidence>
<name>A0A258CR65_CAUVI</name>
<protein>
    <recommendedName>
        <fullName evidence="3">HEPN domain-containing protein</fullName>
    </recommendedName>
</protein>
<reference evidence="1 2" key="1">
    <citation type="submission" date="2017-03" db="EMBL/GenBank/DDBJ databases">
        <title>Lifting the veil on microbial sulfur biogeochemistry in mining wastewaters.</title>
        <authorList>
            <person name="Kantor R.S."/>
            <person name="Colenbrander Nelson T."/>
            <person name="Marshall S."/>
            <person name="Bennett D."/>
            <person name="Apte S."/>
            <person name="Camacho D."/>
            <person name="Thomas B.C."/>
            <person name="Warren L.A."/>
            <person name="Banfield J.F."/>
        </authorList>
    </citation>
    <scope>NUCLEOTIDE SEQUENCE [LARGE SCALE GENOMIC DNA]</scope>
    <source>
        <strain evidence="1">32-67-7</strain>
    </source>
</reference>
<dbReference type="AlphaFoldDB" id="A0A258CR65"/>
<proteinExistence type="predicted"/>
<evidence type="ECO:0000313" key="2">
    <source>
        <dbReference type="Proteomes" id="UP000215616"/>
    </source>
</evidence>
<gene>
    <name evidence="1" type="ORF">B7Z12_20675</name>
</gene>